<dbReference type="InterPro" id="IPR025948">
    <property type="entry name" value="HTH-like_dom"/>
</dbReference>
<dbReference type="PANTHER" id="PTHR46889">
    <property type="entry name" value="TRANSPOSASE INSF FOR INSERTION SEQUENCE IS3B-RELATED"/>
    <property type="match status" value="1"/>
</dbReference>
<dbReference type="InterPro" id="IPR001584">
    <property type="entry name" value="Integrase_cat-core"/>
</dbReference>
<dbReference type="SUPFAM" id="SSF53098">
    <property type="entry name" value="Ribonuclease H-like"/>
    <property type="match status" value="1"/>
</dbReference>
<reference evidence="2 3" key="1">
    <citation type="submission" date="2019-09" db="EMBL/GenBank/DDBJ databases">
        <title>Draft genome sequence of Psychrobacter nivimaris LAMA 639, in search for biotechnological relevant genes.</title>
        <authorList>
            <person name="Lima A.O.S."/>
            <person name="Staloch B.E.K."/>
            <person name="Freitas R.C."/>
            <person name="Niero H."/>
            <person name="Silva M.A.C."/>
        </authorList>
    </citation>
    <scope>NUCLEOTIDE SEQUENCE [LARGE SCALE GENOMIC DNA]</scope>
    <source>
        <strain evidence="2 3">LAMA 639</strain>
    </source>
</reference>
<dbReference type="InterPro" id="IPR048020">
    <property type="entry name" value="Transpos_IS3"/>
</dbReference>
<dbReference type="Pfam" id="PF13333">
    <property type="entry name" value="rve_2"/>
    <property type="match status" value="1"/>
</dbReference>
<dbReference type="NCBIfam" id="NF033516">
    <property type="entry name" value="transpos_IS3"/>
    <property type="match status" value="1"/>
</dbReference>
<sequence length="320" mass="37567">MRRDKAKHCFAPTQGESYARVGDGVLREKQLVKYAFIKDNQFLFRITTMCRVLRVKPSSYYDWLSRDISDQQIHRNQSELLVKAAHSEMKERYGVDRLHAHLSKQGHNISLYMVRSIKEEHGIKCRRHKRFKVTTDSNHNKLVYDNVLDQRFDAKRPNEAWVSDITYIWTAEGWLYLAGVKDLYTKELVGYAINKRMTADLVCKALNMAIKNKRPSKGLIVHSDRGSQYCSHAYHKIIKQHKFTGSMSGKGNCYDNAPIESFWGVLKNELVYHQDYKTRFAAINDIIGYIELYYNQTRIQKGLAYKSPRQVWFDYYRQAA</sequence>
<dbReference type="Pfam" id="PF13276">
    <property type="entry name" value="HTH_21"/>
    <property type="match status" value="1"/>
</dbReference>
<dbReference type="InterPro" id="IPR036397">
    <property type="entry name" value="RNaseH_sf"/>
</dbReference>
<comment type="caution">
    <text evidence="2">The sequence shown here is derived from an EMBL/GenBank/DDBJ whole genome shotgun (WGS) entry which is preliminary data.</text>
</comment>
<evidence type="ECO:0000259" key="1">
    <source>
        <dbReference type="PROSITE" id="PS50994"/>
    </source>
</evidence>
<evidence type="ECO:0000313" key="2">
    <source>
        <dbReference type="EMBL" id="KAF0567944.1"/>
    </source>
</evidence>
<dbReference type="Pfam" id="PF00665">
    <property type="entry name" value="rve"/>
    <property type="match status" value="1"/>
</dbReference>
<keyword evidence="3" id="KW-1185">Reference proteome</keyword>
<protein>
    <submittedName>
        <fullName evidence="2">IS, phage, Tn, Transposon-related</fullName>
    </submittedName>
</protein>
<dbReference type="PANTHER" id="PTHR46889:SF4">
    <property type="entry name" value="TRANSPOSASE INSO FOR INSERTION SEQUENCE ELEMENT IS911B-RELATED"/>
    <property type="match status" value="1"/>
</dbReference>
<organism evidence="2 3">
    <name type="scientific">Psychrobacter nivimaris</name>
    <dbReference type="NCBI Taxonomy" id="281738"/>
    <lineage>
        <taxon>Bacteria</taxon>
        <taxon>Pseudomonadati</taxon>
        <taxon>Pseudomonadota</taxon>
        <taxon>Gammaproteobacteria</taxon>
        <taxon>Moraxellales</taxon>
        <taxon>Moraxellaceae</taxon>
        <taxon>Psychrobacter</taxon>
    </lineage>
</organism>
<dbReference type="Proteomes" id="UP000471465">
    <property type="component" value="Unassembled WGS sequence"/>
</dbReference>
<proteinExistence type="predicted"/>
<dbReference type="InterPro" id="IPR012337">
    <property type="entry name" value="RNaseH-like_sf"/>
</dbReference>
<dbReference type="Gene3D" id="3.30.420.10">
    <property type="entry name" value="Ribonuclease H-like superfamily/Ribonuclease H"/>
    <property type="match status" value="1"/>
</dbReference>
<feature type="domain" description="Integrase catalytic" evidence="1">
    <location>
        <begin position="153"/>
        <end position="316"/>
    </location>
</feature>
<dbReference type="AlphaFoldDB" id="A0A6N7BW67"/>
<dbReference type="InterPro" id="IPR050900">
    <property type="entry name" value="Transposase_IS3/IS150/IS904"/>
</dbReference>
<dbReference type="EMBL" id="VZIZ01000030">
    <property type="protein sequence ID" value="KAF0567944.1"/>
    <property type="molecule type" value="Genomic_DNA"/>
</dbReference>
<evidence type="ECO:0000313" key="3">
    <source>
        <dbReference type="Proteomes" id="UP000471465"/>
    </source>
</evidence>
<dbReference type="GO" id="GO:0003676">
    <property type="term" value="F:nucleic acid binding"/>
    <property type="evidence" value="ECO:0007669"/>
    <property type="project" value="InterPro"/>
</dbReference>
<dbReference type="PROSITE" id="PS50994">
    <property type="entry name" value="INTEGRASE"/>
    <property type="match status" value="1"/>
</dbReference>
<accession>A0A6N7BW67</accession>
<name>A0A6N7BW67_9GAMM</name>
<dbReference type="GO" id="GO:0015074">
    <property type="term" value="P:DNA integration"/>
    <property type="evidence" value="ECO:0007669"/>
    <property type="project" value="InterPro"/>
</dbReference>
<gene>
    <name evidence="2" type="ORF">FQV37_1629</name>
</gene>